<dbReference type="RefSeq" id="WP_186904998.1">
    <property type="nucleotide sequence ID" value="NZ_CBDHGB010000003.1"/>
</dbReference>
<dbReference type="Pfam" id="PF11582">
    <property type="entry name" value="DUF3240"/>
    <property type="match status" value="1"/>
</dbReference>
<sequence>MIHNLEQNAVLQLAIPRALDEDIADLLLAHPELASGFTLLPAQGMGQHTRLLSAMEQVQGRSQRQLFVICGALAQLRALLQLLNQHFPGADIHYWITPVIESGSLQ</sequence>
<proteinExistence type="predicted"/>
<dbReference type="InterPro" id="IPR021634">
    <property type="entry name" value="DUF3240"/>
</dbReference>
<keyword evidence="2" id="KW-1185">Reference proteome</keyword>
<organism evidence="1 2">
    <name type="scientific">Undibacterium curvum</name>
    <dbReference type="NCBI Taxonomy" id="2762294"/>
    <lineage>
        <taxon>Bacteria</taxon>
        <taxon>Pseudomonadati</taxon>
        <taxon>Pseudomonadota</taxon>
        <taxon>Betaproteobacteria</taxon>
        <taxon>Burkholderiales</taxon>
        <taxon>Oxalobacteraceae</taxon>
        <taxon>Undibacterium</taxon>
    </lineage>
</organism>
<comment type="caution">
    <text evidence="1">The sequence shown here is derived from an EMBL/GenBank/DDBJ whole genome shotgun (WGS) entry which is preliminary data.</text>
</comment>
<evidence type="ECO:0000313" key="1">
    <source>
        <dbReference type="EMBL" id="MBC3933426.1"/>
    </source>
</evidence>
<dbReference type="Proteomes" id="UP000654304">
    <property type="component" value="Unassembled WGS sequence"/>
</dbReference>
<name>A0ABR7A998_9BURK</name>
<dbReference type="Gene3D" id="3.30.70.120">
    <property type="match status" value="1"/>
</dbReference>
<dbReference type="EMBL" id="JACOGD010000010">
    <property type="protein sequence ID" value="MBC3933426.1"/>
    <property type="molecule type" value="Genomic_DNA"/>
</dbReference>
<accession>A0ABR7A998</accession>
<protein>
    <submittedName>
        <fullName evidence="1">DUF3240 family protein</fullName>
    </submittedName>
</protein>
<reference evidence="1 2" key="1">
    <citation type="submission" date="2020-08" db="EMBL/GenBank/DDBJ databases">
        <title>Novel species isolated from subtropical streams in China.</title>
        <authorList>
            <person name="Lu H."/>
        </authorList>
    </citation>
    <scope>NUCLEOTIDE SEQUENCE [LARGE SCALE GENOMIC DNA]</scope>
    <source>
        <strain evidence="1 2">CY22W</strain>
    </source>
</reference>
<dbReference type="InterPro" id="IPR015867">
    <property type="entry name" value="N-reg_PII/ATP_PRibTrfase_C"/>
</dbReference>
<gene>
    <name evidence="1" type="ORF">H8K43_17240</name>
</gene>
<evidence type="ECO:0000313" key="2">
    <source>
        <dbReference type="Proteomes" id="UP000654304"/>
    </source>
</evidence>